<name>A0A854QD45_CRYNE</name>
<evidence type="ECO:0000313" key="1">
    <source>
        <dbReference type="EMBL" id="OXG14343.1"/>
    </source>
</evidence>
<evidence type="ECO:0000313" key="2">
    <source>
        <dbReference type="Proteomes" id="UP000199727"/>
    </source>
</evidence>
<dbReference type="AlphaFoldDB" id="A0A854QD45"/>
<dbReference type="Proteomes" id="UP000199727">
    <property type="component" value="Unassembled WGS sequence"/>
</dbReference>
<gene>
    <name evidence="1" type="ORF">C361_05643</name>
</gene>
<reference evidence="1 2" key="1">
    <citation type="submission" date="2017-06" db="EMBL/GenBank/DDBJ databases">
        <title>Global population genomics of the pathogenic fungus Cryptococcus neoformans var. grubii.</title>
        <authorList>
            <person name="Cuomo C."/>
            <person name="Litvintseva A."/>
            <person name="Chen Y."/>
            <person name="Young S."/>
            <person name="Zeng Q."/>
            <person name="Chapman S."/>
            <person name="Gujja S."/>
            <person name="Saif S."/>
            <person name="Birren B."/>
        </authorList>
    </citation>
    <scope>NUCLEOTIDE SEQUENCE [LARGE SCALE GENOMIC DNA]</scope>
    <source>
        <strain evidence="1 2">Tu259-1</strain>
    </source>
</reference>
<dbReference type="EMBL" id="AMKT01000076">
    <property type="protein sequence ID" value="OXG14343.1"/>
    <property type="molecule type" value="Genomic_DNA"/>
</dbReference>
<proteinExistence type="predicted"/>
<comment type="caution">
    <text evidence="1">The sequence shown here is derived from an EMBL/GenBank/DDBJ whole genome shotgun (WGS) entry which is preliminary data.</text>
</comment>
<organism evidence="1 2">
    <name type="scientific">Cryptococcus neoformans Tu259-1</name>
    <dbReference type="NCBI Taxonomy" id="1230072"/>
    <lineage>
        <taxon>Eukaryota</taxon>
        <taxon>Fungi</taxon>
        <taxon>Dikarya</taxon>
        <taxon>Basidiomycota</taxon>
        <taxon>Agaricomycotina</taxon>
        <taxon>Tremellomycetes</taxon>
        <taxon>Tremellales</taxon>
        <taxon>Cryptococcaceae</taxon>
        <taxon>Cryptococcus</taxon>
        <taxon>Cryptococcus neoformans species complex</taxon>
    </lineage>
</organism>
<accession>A0A854QD45</accession>
<sequence>MAIQLYQYTQPNKSPLSAAKFFSSISNLHKYLPSSTFVFNLPHKHLYLYLNASVCNLITKHLQSHLQALSGNPYGRTNDVIEAASIGPKATLFSEAHNQPLSSSSGADDVAAPTLPSVPLSDDSVSSDISIPRSLPLQASSCLYPMMPTTLLFQVRKLHKAVLKESLWISMMDKAMMIFLPS</sequence>
<protein>
    <submittedName>
        <fullName evidence="1">Uncharacterized protein</fullName>
    </submittedName>
</protein>